<dbReference type="Pfam" id="PF01262">
    <property type="entry name" value="AlaDh_PNT_C"/>
    <property type="match status" value="1"/>
</dbReference>
<dbReference type="FunFam" id="3.40.50.720:FF:000087">
    <property type="entry name" value="alpha-aminoadipic semialdehyde synthase, mitochondrial"/>
    <property type="match status" value="1"/>
</dbReference>
<sequence length="941" mass="105172">MLQFLRLQCYHYQARRLFGNFAGRGNAKKVLAIRRETINLWERRAPLSPNHVRKLVKEGLKVIVQPSNRRAFTHNEYLQAGAVIQEDLSEAPVIIGVKSVPLDYQSLMPNKTYAFFSHTIKAQEENMPLLDTLLERNVRLLDYEKMVNPGGKRIVAFGKYAGIVGMINILNGLGIRLLALGHHTPFMHIGPAHNYRSVEMAKQAVRDTGYEISLGNLPKSIGNMVVVFTGSGNVSQGAQDIFRELPFEMVQVDHLPDIVKHGSSSKIYGCVCSRSDHIRHRQTGKFDPEDYAQNPQNYISLFAKKVAPYASVIVNGIYWDPKLPRLISVPDAKLLLREQQDHSPWLESSAGCPQLPHRMLAICDISCDPGGSIEFMKEITTIDKPFCLYDAEQNMSYDHFSGPGVIICAVDNMPAQMPRESTEFFGSLLMPYVYDIMSSDAKQPFDKWEADPIVKNAVITSNGSLTPNFEYIAELRDAKRKQSAGRARSRQAVKHRLLVLGSGHVAGPLVEYLQRDASLQITIASNIRADVESMASKYNCQPVFADVSSQPDVIEGLIADHSLVVSLLPYRFHPRVLKMCLRARRNLVTASYATDEMRELSKEAKEVGITVSMENGLDPGIDHLLAMEAIESIKEHGGIIDKFISYCGGLPAPQHSTNPLRYKFSWSPEGALLSTLNASRYLKSGKIVEIPRGGHLMLAAQDIEYFPGFNLEGYPNRDSLHYRDLYGIESAQTLLRGTLRYRGYSNAAWGLIQLGLLSDTPHASLHPEGPDITWKQLLCQLLGKPRDIFVGTLKDAVFAKVGRDREKFQCIEELGLFEDKLIEKRHTPLSSISCMLAEKLKYNPGETDVIIMVLDLSCRFPNGTRENHVISLVKYGDPKAYSAMSLTVGYQTAIAAKMLLDEEIQDRGLVLPLSMNIYRPILKRLKAEGISAVAKTTEIEG</sequence>
<dbReference type="Pfam" id="PF05222">
    <property type="entry name" value="AlaDh_PNT_N"/>
    <property type="match status" value="1"/>
</dbReference>
<dbReference type="AlphaFoldDB" id="A0A267GKZ9"/>
<evidence type="ECO:0000259" key="8">
    <source>
        <dbReference type="SMART" id="SM01002"/>
    </source>
</evidence>
<gene>
    <name evidence="10" type="ORF">BOX15_Mlig019791g1</name>
</gene>
<dbReference type="InterPro" id="IPR005097">
    <property type="entry name" value="Sacchrp_dh_NADP-bd"/>
</dbReference>
<accession>A0A267GKZ9</accession>
<comment type="pathway">
    <text evidence="1">Amino-acid degradation; L-lysine degradation via saccharopine pathway; glutaryl-CoA from L-lysine: step 1/6.</text>
</comment>
<evidence type="ECO:0000256" key="7">
    <source>
        <dbReference type="ARBA" id="ARBA00025744"/>
    </source>
</evidence>
<dbReference type="GO" id="GO:0033512">
    <property type="term" value="P:L-lysine catabolic process to acetyl-CoA via saccharopine"/>
    <property type="evidence" value="ECO:0007669"/>
    <property type="project" value="UniProtKB-UniPathway"/>
</dbReference>
<dbReference type="GO" id="GO:0005737">
    <property type="term" value="C:cytoplasm"/>
    <property type="evidence" value="ECO:0007669"/>
    <property type="project" value="TreeGrafter"/>
</dbReference>
<organism evidence="10 11">
    <name type="scientific">Macrostomum lignano</name>
    <dbReference type="NCBI Taxonomy" id="282301"/>
    <lineage>
        <taxon>Eukaryota</taxon>
        <taxon>Metazoa</taxon>
        <taxon>Spiralia</taxon>
        <taxon>Lophotrochozoa</taxon>
        <taxon>Platyhelminthes</taxon>
        <taxon>Rhabditophora</taxon>
        <taxon>Macrostomorpha</taxon>
        <taxon>Macrostomida</taxon>
        <taxon>Macrostomidae</taxon>
        <taxon>Macrostomum</taxon>
    </lineage>
</organism>
<dbReference type="OrthoDB" id="10059875at2759"/>
<dbReference type="UniPathway" id="UPA00868">
    <property type="reaction ID" value="UER00835"/>
</dbReference>
<dbReference type="PANTHER" id="PTHR11133:SF22">
    <property type="entry name" value="ALPHA-AMINOADIPIC SEMIALDEHYDE SYNTHASE, MITOCHONDRIAL"/>
    <property type="match status" value="1"/>
</dbReference>
<dbReference type="InterPro" id="IPR032095">
    <property type="entry name" value="Sacchrp_dh-like_C"/>
</dbReference>
<comment type="pathway">
    <text evidence="2">Amino-acid degradation; L-lysine degradation via saccharopine pathway; glutaryl-CoA from L-lysine: step 2/6.</text>
</comment>
<keyword evidence="6" id="KW-0511">Multifunctional enzyme</keyword>
<dbReference type="Gene3D" id="3.40.50.720">
    <property type="entry name" value="NAD(P)-binding Rossmann-like Domain"/>
    <property type="match status" value="4"/>
</dbReference>
<protein>
    <submittedName>
        <fullName evidence="10">Uncharacterized protein</fullName>
    </submittedName>
</protein>
<dbReference type="Gene3D" id="1.10.1870.10">
    <property type="entry name" value="Domain 3, Saccharopine reductase"/>
    <property type="match status" value="1"/>
</dbReference>
<dbReference type="Pfam" id="PF16653">
    <property type="entry name" value="Sacchrp_dh_C"/>
    <property type="match status" value="1"/>
</dbReference>
<dbReference type="Pfam" id="PF03435">
    <property type="entry name" value="Sacchrp_dh_NADP"/>
    <property type="match status" value="1"/>
</dbReference>
<dbReference type="Proteomes" id="UP000215902">
    <property type="component" value="Unassembled WGS sequence"/>
</dbReference>
<dbReference type="InterPro" id="IPR007698">
    <property type="entry name" value="AlaDH/PNT_NAD(H)-bd"/>
</dbReference>
<dbReference type="InterPro" id="IPR007886">
    <property type="entry name" value="AlaDH/PNT_N"/>
</dbReference>
<keyword evidence="11" id="KW-1185">Reference proteome</keyword>
<dbReference type="FunFam" id="3.40.50.720:FF:000072">
    <property type="entry name" value="Saccharopine dehydrogenase [NADP(+), L-glutamate-forming]"/>
    <property type="match status" value="1"/>
</dbReference>
<feature type="domain" description="Alanine dehydrogenase/pyridine nucleotide transhydrogenase NAD(H)-binding" evidence="8">
    <location>
        <begin position="204"/>
        <end position="409"/>
    </location>
</feature>
<evidence type="ECO:0000313" key="11">
    <source>
        <dbReference type="Proteomes" id="UP000215902"/>
    </source>
</evidence>
<evidence type="ECO:0000256" key="2">
    <source>
        <dbReference type="ARBA" id="ARBA00004720"/>
    </source>
</evidence>
<evidence type="ECO:0000259" key="9">
    <source>
        <dbReference type="SMART" id="SM01003"/>
    </source>
</evidence>
<dbReference type="PANTHER" id="PTHR11133">
    <property type="entry name" value="SACCHAROPINE DEHYDROGENASE"/>
    <property type="match status" value="1"/>
</dbReference>
<evidence type="ECO:0000256" key="4">
    <source>
        <dbReference type="ARBA" id="ARBA00022857"/>
    </source>
</evidence>
<name>A0A267GKZ9_9PLAT</name>
<dbReference type="CDD" id="cd12189">
    <property type="entry name" value="LKR_SDH_like"/>
    <property type="match status" value="1"/>
</dbReference>
<keyword evidence="4" id="KW-0521">NADP</keyword>
<dbReference type="InterPro" id="IPR036291">
    <property type="entry name" value="NAD(P)-bd_dom_sf"/>
</dbReference>
<feature type="domain" description="Alanine dehydrogenase/pyridine nucleotide transhydrogenase N-terminal" evidence="9">
    <location>
        <begin position="32"/>
        <end position="164"/>
    </location>
</feature>
<dbReference type="SUPFAM" id="SSF52283">
    <property type="entry name" value="Formate/glycerate dehydrogenase catalytic domain-like"/>
    <property type="match status" value="1"/>
</dbReference>
<dbReference type="InterPro" id="IPR051168">
    <property type="entry name" value="AASS"/>
</dbReference>
<dbReference type="SMART" id="SM01003">
    <property type="entry name" value="AlaDh_PNT_N"/>
    <property type="match status" value="1"/>
</dbReference>
<proteinExistence type="inferred from homology"/>
<evidence type="ECO:0000256" key="1">
    <source>
        <dbReference type="ARBA" id="ARBA00004682"/>
    </source>
</evidence>
<dbReference type="SMART" id="SM01002">
    <property type="entry name" value="AlaDh_PNT_C"/>
    <property type="match status" value="1"/>
</dbReference>
<evidence type="ECO:0000256" key="3">
    <source>
        <dbReference type="ARBA" id="ARBA00005624"/>
    </source>
</evidence>
<reference evidence="10 11" key="1">
    <citation type="submission" date="2017-06" db="EMBL/GenBank/DDBJ databases">
        <title>A platform for efficient transgenesis in Macrostomum lignano, a flatworm model organism for stem cell research.</title>
        <authorList>
            <person name="Berezikov E."/>
        </authorList>
    </citation>
    <scope>NUCLEOTIDE SEQUENCE [LARGE SCALE GENOMIC DNA]</scope>
    <source>
        <strain evidence="10">DV1</strain>
        <tissue evidence="10">Whole organism</tissue>
    </source>
</reference>
<dbReference type="SUPFAM" id="SSF55347">
    <property type="entry name" value="Glyceraldehyde-3-phosphate dehydrogenase-like, C-terminal domain"/>
    <property type="match status" value="1"/>
</dbReference>
<dbReference type="STRING" id="282301.A0A267GKZ9"/>
<dbReference type="FunFam" id="3.30.360.10:FF:000008">
    <property type="entry name" value="Alpha-aminoadipic semialdehyde synthase, mitochondrial"/>
    <property type="match status" value="1"/>
</dbReference>
<evidence type="ECO:0000256" key="6">
    <source>
        <dbReference type="ARBA" id="ARBA00023268"/>
    </source>
</evidence>
<dbReference type="EMBL" id="NIVC01000268">
    <property type="protein sequence ID" value="PAA86700.1"/>
    <property type="molecule type" value="Genomic_DNA"/>
</dbReference>
<evidence type="ECO:0000256" key="5">
    <source>
        <dbReference type="ARBA" id="ARBA00023002"/>
    </source>
</evidence>
<evidence type="ECO:0000313" key="10">
    <source>
        <dbReference type="EMBL" id="PAA86700.1"/>
    </source>
</evidence>
<dbReference type="Gene3D" id="3.30.360.10">
    <property type="entry name" value="Dihydrodipicolinate Reductase, domain 2"/>
    <property type="match status" value="1"/>
</dbReference>
<comment type="similarity">
    <text evidence="3">In the N-terminal section; belongs to the AlaDH/PNT family.</text>
</comment>
<comment type="caution">
    <text evidence="10">The sequence shown here is derived from an EMBL/GenBank/DDBJ whole genome shotgun (WGS) entry which is preliminary data.</text>
</comment>
<keyword evidence="5" id="KW-0560">Oxidoreductase</keyword>
<dbReference type="GO" id="GO:0004753">
    <property type="term" value="F:saccharopine dehydrogenase activity"/>
    <property type="evidence" value="ECO:0007669"/>
    <property type="project" value="TreeGrafter"/>
</dbReference>
<comment type="similarity">
    <text evidence="7">In the C-terminal section; belongs to the saccharopine dehydrogenase family.</text>
</comment>
<dbReference type="GO" id="GO:0019878">
    <property type="term" value="P:lysine biosynthetic process via aminoadipic acid"/>
    <property type="evidence" value="ECO:0007669"/>
    <property type="project" value="TreeGrafter"/>
</dbReference>
<dbReference type="SUPFAM" id="SSF51735">
    <property type="entry name" value="NAD(P)-binding Rossmann-fold domains"/>
    <property type="match status" value="1"/>
</dbReference>